<comment type="caution">
    <text evidence="2">The sequence shown here is derived from an EMBL/GenBank/DDBJ whole genome shotgun (WGS) entry which is preliminary data.</text>
</comment>
<feature type="coiled-coil region" evidence="1">
    <location>
        <begin position="45"/>
        <end position="72"/>
    </location>
</feature>
<evidence type="ECO:0008006" key="4">
    <source>
        <dbReference type="Google" id="ProtNLM"/>
    </source>
</evidence>
<gene>
    <name evidence="2" type="ORF">GN277_02330</name>
</gene>
<sequence length="103" mass="12080">MNTVVKKLADIEATAEAIVEHAHAQKSEIEKKIQADRDRFDETIEDETQKQLAQIRQEADEKMERILKEQREKNHSTIDNLKKEFEENHTAYAREILAHIVEV</sequence>
<name>A0A7X3MDJ0_9FIRM</name>
<keyword evidence="1" id="KW-0175">Coiled coil</keyword>
<evidence type="ECO:0000256" key="1">
    <source>
        <dbReference type="SAM" id="Coils"/>
    </source>
</evidence>
<evidence type="ECO:0000313" key="3">
    <source>
        <dbReference type="Proteomes" id="UP000460412"/>
    </source>
</evidence>
<keyword evidence="3" id="KW-1185">Reference proteome</keyword>
<organism evidence="2 3">
    <name type="scientific">Sporofaciens musculi</name>
    <dbReference type="NCBI Taxonomy" id="2681861"/>
    <lineage>
        <taxon>Bacteria</taxon>
        <taxon>Bacillati</taxon>
        <taxon>Bacillota</taxon>
        <taxon>Clostridia</taxon>
        <taxon>Lachnospirales</taxon>
        <taxon>Lachnospiraceae</taxon>
        <taxon>Sporofaciens</taxon>
    </lineage>
</organism>
<reference evidence="2 3" key="1">
    <citation type="submission" date="2019-12" db="EMBL/GenBank/DDBJ databases">
        <title>Sporaefaciens musculi gen. nov., sp. nov., a novel bacterium isolated from the caecum of an obese mouse.</title>
        <authorList>
            <person name="Rasmussen T.S."/>
            <person name="Streidl T."/>
            <person name="Hitch T.C.A."/>
            <person name="Wortmann E."/>
            <person name="Deptula P."/>
            <person name="Hansen M."/>
            <person name="Nielsen D.S."/>
            <person name="Clavel T."/>
            <person name="Vogensen F.K."/>
        </authorList>
    </citation>
    <scope>NUCLEOTIDE SEQUENCE [LARGE SCALE GENOMIC DNA]</scope>
    <source>
        <strain evidence="2 3">WCA-9-b2</strain>
    </source>
</reference>
<proteinExistence type="predicted"/>
<dbReference type="RefSeq" id="WP_159749481.1">
    <property type="nucleotide sequence ID" value="NZ_CASSPE010000039.1"/>
</dbReference>
<dbReference type="EMBL" id="WUQX01000001">
    <property type="protein sequence ID" value="MXP74297.1"/>
    <property type="molecule type" value="Genomic_DNA"/>
</dbReference>
<dbReference type="AlphaFoldDB" id="A0A7X3MDJ0"/>
<dbReference type="Proteomes" id="UP000460412">
    <property type="component" value="Unassembled WGS sequence"/>
</dbReference>
<accession>A0A7X3MDJ0</accession>
<evidence type="ECO:0000313" key="2">
    <source>
        <dbReference type="EMBL" id="MXP74297.1"/>
    </source>
</evidence>
<protein>
    <recommendedName>
        <fullName evidence="4">ATPase</fullName>
    </recommendedName>
</protein>